<keyword evidence="13" id="KW-1185">Reference proteome</keyword>
<keyword evidence="5" id="KW-0949">S-adenosyl-L-methionine</keyword>
<dbReference type="InterPro" id="IPR000780">
    <property type="entry name" value="CheR_MeTrfase"/>
</dbReference>
<dbReference type="Pfam" id="PF02518">
    <property type="entry name" value="HATPase_c"/>
    <property type="match status" value="1"/>
</dbReference>
<dbReference type="SMART" id="SM00388">
    <property type="entry name" value="HisKA"/>
    <property type="match status" value="1"/>
</dbReference>
<dbReference type="InterPro" id="IPR003594">
    <property type="entry name" value="HATPase_dom"/>
</dbReference>
<evidence type="ECO:0000256" key="7">
    <source>
        <dbReference type="SAM" id="Coils"/>
    </source>
</evidence>
<dbReference type="PRINTS" id="PR00996">
    <property type="entry name" value="CHERMTFRASE"/>
</dbReference>
<evidence type="ECO:0000256" key="6">
    <source>
        <dbReference type="PROSITE-ProRule" id="PRU00050"/>
    </source>
</evidence>
<dbReference type="SUPFAM" id="SSF52738">
    <property type="entry name" value="Methylesterase CheB, C-terminal domain"/>
    <property type="match status" value="1"/>
</dbReference>
<evidence type="ECO:0000259" key="8">
    <source>
        <dbReference type="PROSITE" id="PS50109"/>
    </source>
</evidence>
<evidence type="ECO:0000256" key="3">
    <source>
        <dbReference type="ARBA" id="ARBA00022603"/>
    </source>
</evidence>
<dbReference type="InterPro" id="IPR035909">
    <property type="entry name" value="CheB_C"/>
</dbReference>
<evidence type="ECO:0000256" key="5">
    <source>
        <dbReference type="ARBA" id="ARBA00022691"/>
    </source>
</evidence>
<evidence type="ECO:0000259" key="11">
    <source>
        <dbReference type="PROSITE" id="PS50123"/>
    </source>
</evidence>
<keyword evidence="4" id="KW-0808">Transferase</keyword>
<dbReference type="Gene3D" id="3.30.450.20">
    <property type="entry name" value="PAS domain"/>
    <property type="match status" value="2"/>
</dbReference>
<dbReference type="InterPro" id="IPR036890">
    <property type="entry name" value="HATPase_C_sf"/>
</dbReference>
<evidence type="ECO:0000313" key="13">
    <source>
        <dbReference type="Proteomes" id="UP001143543"/>
    </source>
</evidence>
<dbReference type="InterPro" id="IPR029063">
    <property type="entry name" value="SAM-dependent_MTases_sf"/>
</dbReference>
<dbReference type="SMART" id="SM00387">
    <property type="entry name" value="HATPase_c"/>
    <property type="match status" value="1"/>
</dbReference>
<dbReference type="InterPro" id="IPR000700">
    <property type="entry name" value="PAS-assoc_C"/>
</dbReference>
<dbReference type="SUPFAM" id="SSF47757">
    <property type="entry name" value="Chemotaxis receptor methyltransferase CheR, N-terminal domain"/>
    <property type="match status" value="1"/>
</dbReference>
<dbReference type="SUPFAM" id="SSF55874">
    <property type="entry name" value="ATPase domain of HSP90 chaperone/DNA topoisomerase II/histidine kinase"/>
    <property type="match status" value="1"/>
</dbReference>
<dbReference type="Pfam" id="PF03705">
    <property type="entry name" value="CheR_N"/>
    <property type="match status" value="1"/>
</dbReference>
<name>A0ABQ5MJU9_9FLAO</name>
<dbReference type="Gene3D" id="1.10.155.10">
    <property type="entry name" value="Chemotaxis receptor methyltransferase CheR, N-terminal domain"/>
    <property type="match status" value="1"/>
</dbReference>
<dbReference type="CDD" id="cd16434">
    <property type="entry name" value="CheB-CheR_fusion"/>
    <property type="match status" value="1"/>
</dbReference>
<feature type="active site" evidence="6">
    <location>
        <position position="134"/>
    </location>
</feature>
<dbReference type="InterPro" id="IPR000673">
    <property type="entry name" value="Sig_transdc_resp-reg_Me-estase"/>
</dbReference>
<feature type="domain" description="CheB-type methylesterase" evidence="10">
    <location>
        <begin position="9"/>
        <end position="192"/>
    </location>
</feature>
<dbReference type="Pfam" id="PF13426">
    <property type="entry name" value="PAS_9"/>
    <property type="match status" value="1"/>
</dbReference>
<comment type="catalytic activity">
    <reaction evidence="2">
        <text>L-glutamyl-[protein] + S-adenosyl-L-methionine = [protein]-L-glutamate 5-O-methyl ester + S-adenosyl-L-homocysteine</text>
        <dbReference type="Rhea" id="RHEA:24452"/>
        <dbReference type="Rhea" id="RHEA-COMP:10208"/>
        <dbReference type="Rhea" id="RHEA-COMP:10311"/>
        <dbReference type="ChEBI" id="CHEBI:29973"/>
        <dbReference type="ChEBI" id="CHEBI:57856"/>
        <dbReference type="ChEBI" id="CHEBI:59789"/>
        <dbReference type="ChEBI" id="CHEBI:82795"/>
        <dbReference type="EC" id="2.1.1.80"/>
    </reaction>
</comment>
<organism evidence="12 13">
    <name type="scientific">Neptunitalea lumnitzerae</name>
    <dbReference type="NCBI Taxonomy" id="2965509"/>
    <lineage>
        <taxon>Bacteria</taxon>
        <taxon>Pseudomonadati</taxon>
        <taxon>Bacteroidota</taxon>
        <taxon>Flavobacteriia</taxon>
        <taxon>Flavobacteriales</taxon>
        <taxon>Flavobacteriaceae</taxon>
        <taxon>Neptunitalea</taxon>
    </lineage>
</organism>
<dbReference type="PROSITE" id="PS50123">
    <property type="entry name" value="CHER"/>
    <property type="match status" value="1"/>
</dbReference>
<feature type="domain" description="CheR-type methyltransferase" evidence="11">
    <location>
        <begin position="208"/>
        <end position="448"/>
    </location>
</feature>
<dbReference type="CDD" id="cd00082">
    <property type="entry name" value="HisKA"/>
    <property type="match status" value="1"/>
</dbReference>
<evidence type="ECO:0000259" key="9">
    <source>
        <dbReference type="PROSITE" id="PS50113"/>
    </source>
</evidence>
<dbReference type="RefSeq" id="WP_281765290.1">
    <property type="nucleotide sequence ID" value="NZ_BRVO01000002.1"/>
</dbReference>
<dbReference type="SUPFAM" id="SSF53335">
    <property type="entry name" value="S-adenosyl-L-methionine-dependent methyltransferases"/>
    <property type="match status" value="1"/>
</dbReference>
<keyword evidence="7" id="KW-0175">Coiled coil</keyword>
<dbReference type="Gene3D" id="3.40.50.180">
    <property type="entry name" value="Methylesterase CheB, C-terminal domain"/>
    <property type="match status" value="1"/>
</dbReference>
<keyword evidence="6" id="KW-0145">Chemotaxis</keyword>
<dbReference type="PANTHER" id="PTHR24422:SF27">
    <property type="entry name" value="PROTEIN-GLUTAMATE O-METHYLTRANSFERASE"/>
    <property type="match status" value="1"/>
</dbReference>
<dbReference type="InterPro" id="IPR050903">
    <property type="entry name" value="Bact_Chemotaxis_MeTrfase"/>
</dbReference>
<sequence length="1194" mass="136401">MQKKLDQIVVALGASAGGLESLNSFFSNIDDECPFTFIVIQHLSPDHKSLMNELLAKNTNIPIKEIENSTAVEVNTIYLIPPKNNLIIEDGFFKLIDKPETHGVNLPIDMLFESASAYYKNRFVGVILSGTGADGSKGIVSVKKHGGLVVAQQPAQAKFDGMPQSAINTGLVDFILPTEEISKEIDDYFNTQDCDSPDVHQILDSNVLSEITSLLKNSTDLDFELYKKPTLIRRINKRINILKFHTIEEYYDYILKNPREIPILYEEILIGVTKFFRDENAWQTIEHKVIPEIVSSKSDGDIIKIWDVGCSTGEETYSLAMLFYEEIERQNKEIDLKIFATDISLNHIDIASKGEYSNAITNDIPSDKLHKYFQDIGNGFKVKEFLRSNVIFSRHNIIKDPPFKGIDLAVCRNLLIYLQSLVQQRALHVLHYSLTERGVLFLGSSENLGLVGDNFEEIDRKWKIFRNIQTSNRLKTEVLKSTSDRNMVYHELKNSNKIETKRIENNKFTDIIGAAILEQFGAASVHVNSQYNIIEAQGELKKYVELPDRGFTTNLLKMLPEELKIPVTTSVNKSKRSQEKFSYQNILYQKGDESLLVSLIIKPIEKGDDYEYIITFVDTEPSESTITEIASVSESAAKRIKDLEEELDETKQHLKKSIEETETSNEELQATNEELLAANEELQSTNEELQSVNEELHTVNSENLQKMEDLALLNADINNLLNSTNIGSLFLDKDLNIRKFTPSIKEHFNLLPQDLGRHISNFISNFNEEQDFIVKNAKVVMESSKVFERNVVSRSGKHFIKRISPFISLKDSIEGVVISFIDVEKMYQSQLKLKRSEEKFKSFYNDDPVMHVSVNIDTGIIMECNKLFLFRMGFASKEEAIGSPILDLYPDNQKIVGIKLMDELRKEKKLRNVEVTYKTKKGTEIQTILNTNLVEDEMSNLTLSKSTLLDVTELKLVQKQLNVEKENLQQANKELEQFVSICSHDLQEPLGTIRFGSELILKKFSDNLEDKGKEYLEYIFDAAGRLSKQIRALLEHSRIGQNKVKENVNVKELVNVVLYDLSKRIRECDATVHVGQMPKIDAYKTELRLLFQNLIGNALKYRKKNEKPIIKVSSFRDDDYYVFSIADNGIGIKEEDIDSIFTIFKRVPTEEKYEGTGVGLAHCEKIVKLHEGKLWVDSQYGYGSTFYFKIKIDE</sequence>
<dbReference type="PROSITE" id="PS50113">
    <property type="entry name" value="PAC"/>
    <property type="match status" value="1"/>
</dbReference>
<dbReference type="PANTHER" id="PTHR24422">
    <property type="entry name" value="CHEMOTAXIS PROTEIN METHYLTRANSFERASE"/>
    <property type="match status" value="1"/>
</dbReference>
<comment type="caution">
    <text evidence="12">The sequence shown here is derived from an EMBL/GenBank/DDBJ whole genome shotgun (WGS) entry which is preliminary data.</text>
</comment>
<dbReference type="SUPFAM" id="SSF55785">
    <property type="entry name" value="PYP-like sensor domain (PAS domain)"/>
    <property type="match status" value="1"/>
</dbReference>
<dbReference type="Pfam" id="PF13596">
    <property type="entry name" value="PAS_10"/>
    <property type="match status" value="1"/>
</dbReference>
<dbReference type="InterPro" id="IPR035965">
    <property type="entry name" value="PAS-like_dom_sf"/>
</dbReference>
<dbReference type="Pfam" id="PF01339">
    <property type="entry name" value="CheB_methylest"/>
    <property type="match status" value="1"/>
</dbReference>
<dbReference type="PROSITE" id="PS50122">
    <property type="entry name" value="CHEB"/>
    <property type="match status" value="1"/>
</dbReference>
<dbReference type="NCBIfam" id="TIGR00229">
    <property type="entry name" value="sensory_box"/>
    <property type="match status" value="1"/>
</dbReference>
<feature type="domain" description="Histidine kinase" evidence="8">
    <location>
        <begin position="981"/>
        <end position="1194"/>
    </location>
</feature>
<keyword evidence="6" id="KW-0378">Hydrolase</keyword>
<keyword evidence="3" id="KW-0489">Methyltransferase</keyword>
<evidence type="ECO:0000313" key="12">
    <source>
        <dbReference type="EMBL" id="GLB49664.1"/>
    </source>
</evidence>
<dbReference type="Gene3D" id="3.30.565.10">
    <property type="entry name" value="Histidine kinase-like ATPase, C-terminal domain"/>
    <property type="match status" value="1"/>
</dbReference>
<feature type="coiled-coil region" evidence="7">
    <location>
        <begin position="626"/>
        <end position="702"/>
    </location>
</feature>
<dbReference type="InterPro" id="IPR022641">
    <property type="entry name" value="CheR_N"/>
</dbReference>
<protein>
    <recommendedName>
        <fullName evidence="14">Protein-glutamate O-methyltransferase</fullName>
    </recommendedName>
</protein>
<dbReference type="InterPro" id="IPR003661">
    <property type="entry name" value="HisK_dim/P_dom"/>
</dbReference>
<feature type="domain" description="PAC" evidence="9">
    <location>
        <begin position="911"/>
        <end position="963"/>
    </location>
</feature>
<proteinExistence type="predicted"/>
<dbReference type="SMART" id="SM00138">
    <property type="entry name" value="MeTrc"/>
    <property type="match status" value="1"/>
</dbReference>
<dbReference type="InterPro" id="IPR022642">
    <property type="entry name" value="CheR_C"/>
</dbReference>
<dbReference type="Gene3D" id="3.40.50.150">
    <property type="entry name" value="Vaccinia Virus protein VP39"/>
    <property type="match status" value="1"/>
</dbReference>
<evidence type="ECO:0000256" key="1">
    <source>
        <dbReference type="ARBA" id="ARBA00000085"/>
    </source>
</evidence>
<feature type="active site" evidence="6">
    <location>
        <position position="42"/>
    </location>
</feature>
<dbReference type="Pfam" id="PF01739">
    <property type="entry name" value="CheR"/>
    <property type="match status" value="1"/>
</dbReference>
<evidence type="ECO:0000259" key="10">
    <source>
        <dbReference type="PROSITE" id="PS50122"/>
    </source>
</evidence>
<comment type="catalytic activity">
    <reaction evidence="1">
        <text>ATP + protein L-histidine = ADP + protein N-phospho-L-histidine.</text>
        <dbReference type="EC" id="2.7.13.3"/>
    </reaction>
</comment>
<feature type="coiled-coil region" evidence="7">
    <location>
        <begin position="951"/>
        <end position="981"/>
    </location>
</feature>
<dbReference type="SUPFAM" id="SSF47384">
    <property type="entry name" value="Homodimeric domain of signal transducing histidine kinase"/>
    <property type="match status" value="1"/>
</dbReference>
<dbReference type="Proteomes" id="UP001143543">
    <property type="component" value="Unassembled WGS sequence"/>
</dbReference>
<gene>
    <name evidence="12" type="ORF">Y10_20320</name>
</gene>
<dbReference type="PROSITE" id="PS50109">
    <property type="entry name" value="HIS_KIN"/>
    <property type="match status" value="1"/>
</dbReference>
<dbReference type="InterPro" id="IPR000014">
    <property type="entry name" value="PAS"/>
</dbReference>
<dbReference type="Pfam" id="PF00512">
    <property type="entry name" value="HisKA"/>
    <property type="match status" value="1"/>
</dbReference>
<dbReference type="InterPro" id="IPR036804">
    <property type="entry name" value="CheR_N_sf"/>
</dbReference>
<reference evidence="12" key="1">
    <citation type="submission" date="2022-07" db="EMBL/GenBank/DDBJ databases">
        <title>Taxonomy of Novel Oxalotrophic and Methylotrophic Bacteria.</title>
        <authorList>
            <person name="Sahin N."/>
            <person name="Tani A."/>
        </authorList>
    </citation>
    <scope>NUCLEOTIDE SEQUENCE</scope>
    <source>
        <strain evidence="12">Y10</strain>
    </source>
</reference>
<evidence type="ECO:0008006" key="14">
    <source>
        <dbReference type="Google" id="ProtNLM"/>
    </source>
</evidence>
<feature type="active site" evidence="6">
    <location>
        <position position="15"/>
    </location>
</feature>
<dbReference type="Gene3D" id="1.10.287.130">
    <property type="match status" value="1"/>
</dbReference>
<dbReference type="EMBL" id="BRVO01000002">
    <property type="protein sequence ID" value="GLB49664.1"/>
    <property type="molecule type" value="Genomic_DNA"/>
</dbReference>
<evidence type="ECO:0000256" key="4">
    <source>
        <dbReference type="ARBA" id="ARBA00022679"/>
    </source>
</evidence>
<evidence type="ECO:0000256" key="2">
    <source>
        <dbReference type="ARBA" id="ARBA00001541"/>
    </source>
</evidence>
<dbReference type="InterPro" id="IPR005467">
    <property type="entry name" value="His_kinase_dom"/>
</dbReference>
<dbReference type="InterPro" id="IPR036097">
    <property type="entry name" value="HisK_dim/P_sf"/>
</dbReference>
<accession>A0ABQ5MJU9</accession>